<evidence type="ECO:0000313" key="4">
    <source>
        <dbReference type="Proteomes" id="UP000245423"/>
    </source>
</evidence>
<feature type="transmembrane region" description="Helical" evidence="1">
    <location>
        <begin position="216"/>
        <end position="232"/>
    </location>
</feature>
<keyword evidence="4" id="KW-1185">Reference proteome</keyword>
<dbReference type="GO" id="GO:0051301">
    <property type="term" value="P:cell division"/>
    <property type="evidence" value="ECO:0007669"/>
    <property type="project" value="UniProtKB-KW"/>
</dbReference>
<proteinExistence type="predicted"/>
<name>A0A1M4PJJ1_9FIRM</name>
<dbReference type="InterPro" id="IPR041489">
    <property type="entry name" value="PDZ_6"/>
</dbReference>
<keyword evidence="1" id="KW-0812">Transmembrane</keyword>
<keyword evidence="3" id="KW-0132">Cell division</keyword>
<sequence>MYPIFQIVYYSIYNILSILKSPFFWIVVGIIYLQYRKIGEMEKGILGEYQKSPIYNVFISTLYGLMGGILGSIIFITFGISINPKDFYFILPLALLLSMVHPRFMCFSYAGGIVSLVSLILGWPSINVSEIMFVIGVLHLVESFLILVDGRNNKIPIFMEKQREIIGGFTMNRFWPVPFSIFVNNGYVYPITIMAILGYGDFALANFPEKKSRETASALSLFSIILLILSRLSIENHFYKYVAAIFAPLAHEVIIAIGRRKEEKGDYLFTPVEHGLRVLDTLPNSVGGKIGLNPGDIILSINGHRVYSREDIEDILFFRPKFIWLDVFDIKKGMVTKEYKNYQVGINNLGIVVVSNIPDQIFIVEESKAPVVRLINRFKNKKSKLKN</sequence>
<keyword evidence="1" id="KW-0472">Membrane</keyword>
<dbReference type="Proteomes" id="UP000245423">
    <property type="component" value="Chromosome 1"/>
</dbReference>
<protein>
    <submittedName>
        <fullName evidence="3">Cell division topological determinant MinJ</fullName>
    </submittedName>
</protein>
<evidence type="ECO:0000256" key="1">
    <source>
        <dbReference type="SAM" id="Phobius"/>
    </source>
</evidence>
<evidence type="ECO:0000259" key="2">
    <source>
        <dbReference type="SMART" id="SM00228"/>
    </source>
</evidence>
<accession>A0A1M4PJJ1</accession>
<keyword evidence="1" id="KW-1133">Transmembrane helix</keyword>
<dbReference type="InterPro" id="IPR036034">
    <property type="entry name" value="PDZ_sf"/>
</dbReference>
<gene>
    <name evidence="3" type="ORF">CUESP1_0208</name>
</gene>
<feature type="domain" description="PDZ" evidence="2">
    <location>
        <begin position="265"/>
        <end position="331"/>
    </location>
</feature>
<feature type="transmembrane region" description="Helical" evidence="1">
    <location>
        <begin position="54"/>
        <end position="82"/>
    </location>
</feature>
<feature type="transmembrane region" description="Helical" evidence="1">
    <location>
        <begin position="12"/>
        <end position="33"/>
    </location>
</feature>
<dbReference type="AlphaFoldDB" id="A0A1M4PJJ1"/>
<evidence type="ECO:0000313" key="3">
    <source>
        <dbReference type="EMBL" id="SHD75607.1"/>
    </source>
</evidence>
<feature type="transmembrane region" description="Helical" evidence="1">
    <location>
        <begin position="131"/>
        <end position="148"/>
    </location>
</feature>
<dbReference type="Gene3D" id="2.30.42.10">
    <property type="match status" value="1"/>
</dbReference>
<keyword evidence="3" id="KW-0131">Cell cycle</keyword>
<dbReference type="OrthoDB" id="198399at2"/>
<reference evidence="3 4" key="1">
    <citation type="submission" date="2016-11" db="EMBL/GenBank/DDBJ databases">
        <authorList>
            <person name="Manzoor S."/>
        </authorList>
    </citation>
    <scope>NUCLEOTIDE SEQUENCE [LARGE SCALE GENOMIC DNA]</scope>
    <source>
        <strain evidence="3">Clostridium ultunense strain Esp</strain>
    </source>
</reference>
<dbReference type="Pfam" id="PF17820">
    <property type="entry name" value="PDZ_6"/>
    <property type="match status" value="1"/>
</dbReference>
<dbReference type="RefSeq" id="WP_109840398.1">
    <property type="nucleotide sequence ID" value="NZ_LT669839.1"/>
</dbReference>
<dbReference type="SMART" id="SM00228">
    <property type="entry name" value="PDZ"/>
    <property type="match status" value="1"/>
</dbReference>
<organism evidence="3 4">
    <name type="scientific">[Clostridium] ultunense Esp</name>
    <dbReference type="NCBI Taxonomy" id="1288971"/>
    <lineage>
        <taxon>Bacteria</taxon>
        <taxon>Bacillati</taxon>
        <taxon>Bacillota</taxon>
        <taxon>Tissierellia</taxon>
        <taxon>Tissierellales</taxon>
        <taxon>Tepidimicrobiaceae</taxon>
        <taxon>Schnuerera</taxon>
    </lineage>
</organism>
<dbReference type="SUPFAM" id="SSF50156">
    <property type="entry name" value="PDZ domain-like"/>
    <property type="match status" value="1"/>
</dbReference>
<feature type="transmembrane region" description="Helical" evidence="1">
    <location>
        <begin position="187"/>
        <end position="204"/>
    </location>
</feature>
<dbReference type="EMBL" id="LT669839">
    <property type="protein sequence ID" value="SHD75607.1"/>
    <property type="molecule type" value="Genomic_DNA"/>
</dbReference>
<dbReference type="InterPro" id="IPR001478">
    <property type="entry name" value="PDZ"/>
</dbReference>